<dbReference type="EMBL" id="JABANM010025146">
    <property type="protein sequence ID" value="KAF4715038.1"/>
    <property type="molecule type" value="Genomic_DNA"/>
</dbReference>
<protein>
    <submittedName>
        <fullName evidence="3">Uncharacterized protein</fullName>
    </submittedName>
</protein>
<proteinExistence type="predicted"/>
<sequence length="330" mass="37131">MISSIPLINIRFWCIALIGSLLVYLTGAEPYKQQEVLYGRLHGDEGAEFFLLPRVKAAIGSLSTAQNSGLSKYSHYFPDKTKGPGPKPQRTGLHTYDFLPHTTLKDNNNVVNQTRILRVEEGETKEYAADVVEGDKCFDNIRELEDSQGRVSKVAPENIQEELAELCQSGFSALQPSPDSPLVDGFYTGTRMERNVSLEVHDGKMMGAGLTVKRVGEDCRSITYYPVCDGMLAIIVPADKLPTEDKAYYVMLKKSEKPKKRSKSFLSRLRRKRSDEGNSDDVELQGLQAGNQGSHPLCNAAHERRKLNRDELLEKWDRNMPEDFVLKLVY</sequence>
<feature type="signal peptide" evidence="2">
    <location>
        <begin position="1"/>
        <end position="28"/>
    </location>
</feature>
<dbReference type="Proteomes" id="UP000574390">
    <property type="component" value="Unassembled WGS sequence"/>
</dbReference>
<evidence type="ECO:0000313" key="3">
    <source>
        <dbReference type="EMBL" id="KAF4715038.1"/>
    </source>
</evidence>
<accession>A0A7J6R371</accession>
<evidence type="ECO:0000256" key="1">
    <source>
        <dbReference type="SAM" id="MobiDB-lite"/>
    </source>
</evidence>
<comment type="caution">
    <text evidence="3">The sequence shown here is derived from an EMBL/GenBank/DDBJ whole genome shotgun (WGS) entry which is preliminary data.</text>
</comment>
<organism evidence="3 4">
    <name type="scientific">Perkinsus olseni</name>
    <name type="common">Perkinsus atlanticus</name>
    <dbReference type="NCBI Taxonomy" id="32597"/>
    <lineage>
        <taxon>Eukaryota</taxon>
        <taxon>Sar</taxon>
        <taxon>Alveolata</taxon>
        <taxon>Perkinsozoa</taxon>
        <taxon>Perkinsea</taxon>
        <taxon>Perkinsida</taxon>
        <taxon>Perkinsidae</taxon>
        <taxon>Perkinsus</taxon>
    </lineage>
</organism>
<reference evidence="3 4" key="1">
    <citation type="submission" date="2020-04" db="EMBL/GenBank/DDBJ databases">
        <title>Perkinsus olseni comparative genomics.</title>
        <authorList>
            <person name="Bogema D.R."/>
        </authorList>
    </citation>
    <scope>NUCLEOTIDE SEQUENCE [LARGE SCALE GENOMIC DNA]</scope>
    <source>
        <strain evidence="3">ATCC PRA-205</strain>
    </source>
</reference>
<evidence type="ECO:0000313" key="4">
    <source>
        <dbReference type="Proteomes" id="UP000574390"/>
    </source>
</evidence>
<gene>
    <name evidence="3" type="ORF">FOZ62_017190</name>
</gene>
<keyword evidence="2" id="KW-0732">Signal</keyword>
<name>A0A7J6R371_PEROL</name>
<dbReference type="AlphaFoldDB" id="A0A7J6R371"/>
<feature type="region of interest" description="Disordered" evidence="1">
    <location>
        <begin position="261"/>
        <end position="298"/>
    </location>
</feature>
<feature type="chain" id="PRO_5029868636" evidence="2">
    <location>
        <begin position="29"/>
        <end position="330"/>
    </location>
</feature>
<feature type="compositionally biased region" description="Basic residues" evidence="1">
    <location>
        <begin position="261"/>
        <end position="272"/>
    </location>
</feature>
<evidence type="ECO:0000256" key="2">
    <source>
        <dbReference type="SAM" id="SignalP"/>
    </source>
</evidence>